<dbReference type="GO" id="GO:0016020">
    <property type="term" value="C:membrane"/>
    <property type="evidence" value="ECO:0007669"/>
    <property type="project" value="UniProtKB-SubCell"/>
</dbReference>
<evidence type="ECO:0000256" key="13">
    <source>
        <dbReference type="SAM" id="SignalP"/>
    </source>
</evidence>
<evidence type="ECO:0000256" key="8">
    <source>
        <dbReference type="ARBA" id="ARBA00023136"/>
    </source>
</evidence>
<proteinExistence type="inferred from homology"/>
<evidence type="ECO:0000256" key="5">
    <source>
        <dbReference type="ARBA" id="ARBA00022692"/>
    </source>
</evidence>
<dbReference type="PANTHER" id="PTHR46012">
    <property type="entry name" value="IP22168P"/>
    <property type="match status" value="1"/>
</dbReference>
<dbReference type="PANTHER" id="PTHR46012:SF2">
    <property type="entry name" value="IP22168P"/>
    <property type="match status" value="1"/>
</dbReference>
<dbReference type="OMA" id="IPIHKEY"/>
<dbReference type="FunFam" id="3.90.550.10:FF:000042">
    <property type="entry name" value="Glucoside xylosyltransferase 1"/>
    <property type="match status" value="1"/>
</dbReference>
<protein>
    <recommendedName>
        <fullName evidence="11">UDP-D-xylose:beta-D-glucoside alpha-1,3-D-xylosyltransferase</fullName>
        <ecNumber evidence="11">2.4.2.42</ecNumber>
    </recommendedName>
</protein>
<keyword evidence="6" id="KW-0735">Signal-anchor</keyword>
<evidence type="ECO:0000256" key="12">
    <source>
        <dbReference type="ARBA" id="ARBA00049181"/>
    </source>
</evidence>
<keyword evidence="4" id="KW-0808">Transferase</keyword>
<evidence type="ECO:0000256" key="9">
    <source>
        <dbReference type="ARBA" id="ARBA00023180"/>
    </source>
</evidence>
<dbReference type="InterPro" id="IPR051993">
    <property type="entry name" value="Glycosyltransferase_8"/>
</dbReference>
<reference evidence="14" key="1">
    <citation type="submission" date="2025-08" db="UniProtKB">
        <authorList>
            <consortium name="Ensembl"/>
        </authorList>
    </citation>
    <scope>IDENTIFICATION</scope>
</reference>
<reference evidence="14" key="2">
    <citation type="submission" date="2025-09" db="UniProtKB">
        <authorList>
            <consortium name="Ensembl"/>
        </authorList>
    </citation>
    <scope>IDENTIFICATION</scope>
</reference>
<feature type="chain" id="PRO_5034479692" description="UDP-D-xylose:beta-D-glucoside alpha-1,3-D-xylosyltransferase" evidence="13">
    <location>
        <begin position="23"/>
        <end position="401"/>
    </location>
</feature>
<dbReference type="InterPro" id="IPR029044">
    <property type="entry name" value="Nucleotide-diphossugar_trans"/>
</dbReference>
<evidence type="ECO:0000256" key="10">
    <source>
        <dbReference type="ARBA" id="ARBA00037301"/>
    </source>
</evidence>
<keyword evidence="9" id="KW-0325">Glycoprotein</keyword>
<name>A0A8C4QG99_EPTBU</name>
<comment type="subcellular location">
    <subcellularLocation>
        <location evidence="1">Membrane</location>
        <topology evidence="1">Single-pass type II membrane protein</topology>
    </subcellularLocation>
</comment>
<evidence type="ECO:0000256" key="6">
    <source>
        <dbReference type="ARBA" id="ARBA00022968"/>
    </source>
</evidence>
<comment type="function">
    <text evidence="10">Glycosyltransferase which elongates the O-linked glucose attached to EGF-like repeats in the extracellular domain of Notch proteins by catalyzing the addition of xylose.</text>
</comment>
<keyword evidence="7" id="KW-1133">Transmembrane helix</keyword>
<evidence type="ECO:0000256" key="1">
    <source>
        <dbReference type="ARBA" id="ARBA00004606"/>
    </source>
</evidence>
<sequence length="401" mass="45443">MAPGSLPLFIALWPLLGWVCHGNRVPSLQCQASSAWAAPQAPGRGGWPCWGTELSVCPSHKLLPLTSLDTNPIRGTSCIQLSVVACGPRLQETLVMLKSSVLTMRSCVHAHIFAEDELHGAFQEELSAWPAAYKKRFAFTMYAISFPQSHTANWKQLFKPCASQRLFLPLILQSLDAVLYVDTDILFLSPVEDLWSYFYRFNSSQLAGMAPEHEATQIGWYNRFARHPYFGKTGINSGVMLFNLTRVRQTFFKNDLSPSPLTWDDLLLPLYHKYRLNLTWGDQDLINIIFHHNSEKLYVLPCQWNFRPDHCMYGLNCATALPLGVHVLHGNRGVYHNDKQPAFSAVYEAIRHFPFGGDMERHLLAPLRAALQVTEHTYCGRMPAVFTASLQRITDDFLVFD</sequence>
<feature type="signal peptide" evidence="13">
    <location>
        <begin position="1"/>
        <end position="22"/>
    </location>
</feature>
<evidence type="ECO:0000256" key="7">
    <source>
        <dbReference type="ARBA" id="ARBA00022989"/>
    </source>
</evidence>
<comment type="similarity">
    <text evidence="2">Belongs to the glycosyltransferase 8 family.</text>
</comment>
<dbReference type="Ensembl" id="ENSEBUT00000014831.1">
    <property type="protein sequence ID" value="ENSEBUP00000014255.1"/>
    <property type="gene ID" value="ENSEBUG00000008985.1"/>
</dbReference>
<dbReference type="EC" id="2.4.2.42" evidence="11"/>
<dbReference type="GO" id="GO:0140563">
    <property type="term" value="F:UDP-D-xylose:beta-D-glucoside alpha-1,3-D-xylosyltransferase activity"/>
    <property type="evidence" value="ECO:0007669"/>
    <property type="project" value="UniProtKB-EC"/>
</dbReference>
<dbReference type="GO" id="GO:0016266">
    <property type="term" value="P:protein O-linked glycosylation via N-acetyl-galactosamine"/>
    <property type="evidence" value="ECO:0007669"/>
    <property type="project" value="UniProtKB-ARBA"/>
</dbReference>
<keyword evidence="3" id="KW-0328">Glycosyltransferase</keyword>
<keyword evidence="13" id="KW-0732">Signal</keyword>
<evidence type="ECO:0000256" key="2">
    <source>
        <dbReference type="ARBA" id="ARBA00006351"/>
    </source>
</evidence>
<organism evidence="14 15">
    <name type="scientific">Eptatretus burgeri</name>
    <name type="common">Inshore hagfish</name>
    <dbReference type="NCBI Taxonomy" id="7764"/>
    <lineage>
        <taxon>Eukaryota</taxon>
        <taxon>Metazoa</taxon>
        <taxon>Chordata</taxon>
        <taxon>Craniata</taxon>
        <taxon>Vertebrata</taxon>
        <taxon>Cyclostomata</taxon>
        <taxon>Myxini</taxon>
        <taxon>Myxiniformes</taxon>
        <taxon>Myxinidae</taxon>
        <taxon>Eptatretinae</taxon>
        <taxon>Eptatretus</taxon>
    </lineage>
</organism>
<evidence type="ECO:0000256" key="3">
    <source>
        <dbReference type="ARBA" id="ARBA00022676"/>
    </source>
</evidence>
<keyword evidence="5" id="KW-0812">Transmembrane</keyword>
<dbReference type="Gene3D" id="3.90.550.10">
    <property type="entry name" value="Spore Coat Polysaccharide Biosynthesis Protein SpsA, Chain A"/>
    <property type="match status" value="1"/>
</dbReference>
<dbReference type="AlphaFoldDB" id="A0A8C4QG99"/>
<evidence type="ECO:0000313" key="14">
    <source>
        <dbReference type="Ensembl" id="ENSEBUP00000014255.1"/>
    </source>
</evidence>
<dbReference type="SUPFAM" id="SSF53448">
    <property type="entry name" value="Nucleotide-diphospho-sugar transferases"/>
    <property type="match status" value="1"/>
</dbReference>
<evidence type="ECO:0000313" key="15">
    <source>
        <dbReference type="Proteomes" id="UP000694388"/>
    </source>
</evidence>
<dbReference type="InterPro" id="IPR002495">
    <property type="entry name" value="Glyco_trans_8"/>
</dbReference>
<dbReference type="GeneTree" id="ENSGT00940000156242"/>
<comment type="catalytic activity">
    <reaction evidence="12">
        <text>3-O-(beta-D-glucosyl)-L-seryl-[EGF-like domain protein] + UDP-alpha-D-xylose = 3-O-[alpha-D-xylosyl-(1-&gt;3)-beta-D-glucosyl]-L-seryl-[EGF-like domain protein] + UDP + H(+)</text>
        <dbReference type="Rhea" id="RHEA:56064"/>
        <dbReference type="Rhea" id="RHEA-COMP:14610"/>
        <dbReference type="Rhea" id="RHEA-COMP:14611"/>
        <dbReference type="ChEBI" id="CHEBI:15378"/>
        <dbReference type="ChEBI" id="CHEBI:57632"/>
        <dbReference type="ChEBI" id="CHEBI:58223"/>
        <dbReference type="ChEBI" id="CHEBI:140575"/>
        <dbReference type="ChEBI" id="CHEBI:140576"/>
        <dbReference type="EC" id="2.4.2.42"/>
    </reaction>
</comment>
<accession>A0A8C4QG99</accession>
<keyword evidence="15" id="KW-1185">Reference proteome</keyword>
<evidence type="ECO:0000256" key="11">
    <source>
        <dbReference type="ARBA" id="ARBA00038854"/>
    </source>
</evidence>
<dbReference type="Pfam" id="PF01501">
    <property type="entry name" value="Glyco_transf_8"/>
    <property type="match status" value="1"/>
</dbReference>
<keyword evidence="8" id="KW-0472">Membrane</keyword>
<dbReference type="Proteomes" id="UP000694388">
    <property type="component" value="Unplaced"/>
</dbReference>
<evidence type="ECO:0000256" key="4">
    <source>
        <dbReference type="ARBA" id="ARBA00022679"/>
    </source>
</evidence>